<keyword evidence="6 8" id="KW-0472">Membrane</keyword>
<reference evidence="10" key="1">
    <citation type="submission" date="2022-09" db="EMBL/GenBank/DDBJ databases">
        <title>Comparative genomics and taxonomic characterization of three novel marine species of genus Reichenbachiella exhibiting antioxidant and polysaccharide degradation activities.</title>
        <authorList>
            <person name="Muhammad N."/>
            <person name="Lee Y.-J."/>
            <person name="Ko J."/>
            <person name="Kim S.-G."/>
        </authorList>
    </citation>
    <scope>NUCLEOTIDE SEQUENCE</scope>
    <source>
        <strain evidence="10">BKB1-1</strain>
    </source>
</reference>
<feature type="domain" description="TonB-dependent receptor plug" evidence="9">
    <location>
        <begin position="126"/>
        <end position="233"/>
    </location>
</feature>
<dbReference type="PANTHER" id="PTHR30069">
    <property type="entry name" value="TONB-DEPENDENT OUTER MEMBRANE RECEPTOR"/>
    <property type="match status" value="1"/>
</dbReference>
<evidence type="ECO:0000256" key="8">
    <source>
        <dbReference type="PROSITE-ProRule" id="PRU01360"/>
    </source>
</evidence>
<organism evidence="10 11">
    <name type="scientific">Reichenbachiella agarivorans</name>
    <dbReference type="NCBI Taxonomy" id="2979464"/>
    <lineage>
        <taxon>Bacteria</taxon>
        <taxon>Pseudomonadati</taxon>
        <taxon>Bacteroidota</taxon>
        <taxon>Cytophagia</taxon>
        <taxon>Cytophagales</taxon>
        <taxon>Reichenbachiellaceae</taxon>
        <taxon>Reichenbachiella</taxon>
    </lineage>
</organism>
<dbReference type="Gene3D" id="2.170.130.10">
    <property type="entry name" value="TonB-dependent receptor, plug domain"/>
    <property type="match status" value="1"/>
</dbReference>
<dbReference type="InterPro" id="IPR023997">
    <property type="entry name" value="TonB-dep_OMP_SusC/RagA_CS"/>
</dbReference>
<protein>
    <submittedName>
        <fullName evidence="10">TonB-dependent receptor</fullName>
    </submittedName>
</protein>
<dbReference type="EMBL" id="CP106679">
    <property type="protein sequence ID" value="UXP32623.1"/>
    <property type="molecule type" value="Genomic_DNA"/>
</dbReference>
<evidence type="ECO:0000256" key="4">
    <source>
        <dbReference type="ARBA" id="ARBA00022692"/>
    </source>
</evidence>
<sequence>MKRTITKSIAYTLSRGMVVLMLICLSAISVYAQGTQISGQILDETGIGLPGATIMEVGTTNGTTSDLDGKFSMKVTDQSAQITVSFIGYVSQNITVGGRSQFTVNMEVDAQSLEEVIIVGYGEQTKQTMTGAVEVVDDKAFQSQAVNNPLLSLQGQTPGLQITRASARPGNEDMNVSIRGTTSINGGSVLYVIDGVPSVETEFNNMNPDDIASVTVLKDGSAAIYGSRAANGVILVTTKKGSGAMQVQYSGSYRVKTIGNKPPVPNMSEFGTAFLAAVDAEGNGQYLQWGTRENLVDMSNGVERVYDDTAWGSIYLGDADRFDEMYGNAYSQQHNLSISGATDKTNYRVSGNFSDDQGALKTAYDGQKQYTFRMNVDQKITDRISLDVGLSHQFIKTSSPSTGLQAGSIFSDPPIFPAYNPYGQWFSNFEIGNRNSVGQTVDGGREEKENHITKINVGLTAQIVEGLEFKVLASYRQRSDMEDKYVLSVPLYTWAGVLVQDANATTYINSKFLESTRESYNAYLTYTKTIGSGHNFKLMGGVTADLDRSSNIEARRDGIESLDVYTLSLGTGVQTNKSGEGNWGLYSYIGRFNYDYQGKYLVEALGRADASSRFADGYKWQNYFSGSLGWVVSEESFLRNNSILSFLKLKASWSEMGSQAGIGENDYLSTMAFGTIPFGVDPANQTRARVSSVTTNVRTWERVQMTNLGVEFTMFKHKLSGSFDYFIKNNPNMLASQVFWSGLGGTAPTQNIGHLRTKGWEAVLGWKDQVGELRYGISVNMANNTNELVSLEGAESWVAGLNNASNDQYRVGYPLNAYWMYETDGLFQTQDEVDAYYAAYGGGGELPTGTSILRPGDIIKKDLDGNGQISATAEEGGDLKFMGDNAPHYFFGINTNLAWKGFDFTANFQGHLQQNVQRIGHLSYPFYAAWSNQTTAFLGKTWSEDNTDAEYPKLTTSSTRAQYNYRNNDFFLQNSKYIRLKTLVLGYTIPSEITNVVKISKARIYFSGNDLWEATSIKDGYDPEMGESANNVYPFMRSYALGAVITF</sequence>
<dbReference type="InterPro" id="IPR039426">
    <property type="entry name" value="TonB-dep_rcpt-like"/>
</dbReference>
<keyword evidence="4 8" id="KW-0812">Transmembrane</keyword>
<dbReference type="Gene3D" id="2.40.170.20">
    <property type="entry name" value="TonB-dependent receptor, beta-barrel domain"/>
    <property type="match status" value="1"/>
</dbReference>
<evidence type="ECO:0000256" key="3">
    <source>
        <dbReference type="ARBA" id="ARBA00022452"/>
    </source>
</evidence>
<evidence type="ECO:0000256" key="2">
    <source>
        <dbReference type="ARBA" id="ARBA00022448"/>
    </source>
</evidence>
<keyword evidence="7 8" id="KW-0998">Cell outer membrane</keyword>
<keyword evidence="3 8" id="KW-1134">Transmembrane beta strand</keyword>
<accession>A0ABY6CTB2</accession>
<evidence type="ECO:0000313" key="11">
    <source>
        <dbReference type="Proteomes" id="UP001065174"/>
    </source>
</evidence>
<keyword evidence="11" id="KW-1185">Reference proteome</keyword>
<dbReference type="Gene3D" id="2.60.40.1120">
    <property type="entry name" value="Carboxypeptidase-like, regulatory domain"/>
    <property type="match status" value="1"/>
</dbReference>
<keyword evidence="5" id="KW-0732">Signal</keyword>
<dbReference type="PANTHER" id="PTHR30069:SF29">
    <property type="entry name" value="HEMOGLOBIN AND HEMOGLOBIN-HAPTOGLOBIN-BINDING PROTEIN 1-RELATED"/>
    <property type="match status" value="1"/>
</dbReference>
<dbReference type="SUPFAM" id="SSF49464">
    <property type="entry name" value="Carboxypeptidase regulatory domain-like"/>
    <property type="match status" value="1"/>
</dbReference>
<keyword evidence="2 8" id="KW-0813">Transport</keyword>
<dbReference type="InterPro" id="IPR037066">
    <property type="entry name" value="Plug_dom_sf"/>
</dbReference>
<dbReference type="InterPro" id="IPR036942">
    <property type="entry name" value="Beta-barrel_TonB_sf"/>
</dbReference>
<dbReference type="Proteomes" id="UP001065174">
    <property type="component" value="Chromosome"/>
</dbReference>
<evidence type="ECO:0000256" key="6">
    <source>
        <dbReference type="ARBA" id="ARBA00023136"/>
    </source>
</evidence>
<name>A0ABY6CTB2_9BACT</name>
<dbReference type="Pfam" id="PF13715">
    <property type="entry name" value="CarbopepD_reg_2"/>
    <property type="match status" value="1"/>
</dbReference>
<evidence type="ECO:0000256" key="7">
    <source>
        <dbReference type="ARBA" id="ARBA00023237"/>
    </source>
</evidence>
<evidence type="ECO:0000256" key="1">
    <source>
        <dbReference type="ARBA" id="ARBA00004571"/>
    </source>
</evidence>
<comment type="subcellular location">
    <subcellularLocation>
        <location evidence="1 8">Cell outer membrane</location>
        <topology evidence="1 8">Multi-pass membrane protein</topology>
    </subcellularLocation>
</comment>
<evidence type="ECO:0000256" key="5">
    <source>
        <dbReference type="ARBA" id="ARBA00022729"/>
    </source>
</evidence>
<gene>
    <name evidence="10" type="ORF">N6H18_01390</name>
</gene>
<dbReference type="NCBIfam" id="TIGR04057">
    <property type="entry name" value="SusC_RagA_signa"/>
    <property type="match status" value="1"/>
</dbReference>
<dbReference type="RefSeq" id="WP_262310058.1">
    <property type="nucleotide sequence ID" value="NZ_CP106679.1"/>
</dbReference>
<dbReference type="SUPFAM" id="SSF56935">
    <property type="entry name" value="Porins"/>
    <property type="match status" value="1"/>
</dbReference>
<dbReference type="Pfam" id="PF07715">
    <property type="entry name" value="Plug"/>
    <property type="match status" value="1"/>
</dbReference>
<keyword evidence="10" id="KW-0675">Receptor</keyword>
<dbReference type="PROSITE" id="PS52016">
    <property type="entry name" value="TONB_DEPENDENT_REC_3"/>
    <property type="match status" value="1"/>
</dbReference>
<comment type="similarity">
    <text evidence="8">Belongs to the TonB-dependent receptor family.</text>
</comment>
<proteinExistence type="inferred from homology"/>
<dbReference type="NCBIfam" id="TIGR04056">
    <property type="entry name" value="OMP_RagA_SusC"/>
    <property type="match status" value="1"/>
</dbReference>
<evidence type="ECO:0000259" key="9">
    <source>
        <dbReference type="Pfam" id="PF07715"/>
    </source>
</evidence>
<evidence type="ECO:0000313" key="10">
    <source>
        <dbReference type="EMBL" id="UXP32623.1"/>
    </source>
</evidence>
<dbReference type="InterPro" id="IPR012910">
    <property type="entry name" value="Plug_dom"/>
</dbReference>
<dbReference type="InterPro" id="IPR023996">
    <property type="entry name" value="TonB-dep_OMP_SusC/RagA"/>
</dbReference>
<dbReference type="InterPro" id="IPR008969">
    <property type="entry name" value="CarboxyPept-like_regulatory"/>
</dbReference>